<dbReference type="Proteomes" id="UP000521868">
    <property type="component" value="Unassembled WGS sequence"/>
</dbReference>
<keyword evidence="1 2" id="KW-0597">Phosphoprotein</keyword>
<evidence type="ECO:0000256" key="1">
    <source>
        <dbReference type="ARBA" id="ARBA00022553"/>
    </source>
</evidence>
<dbReference type="Pfam" id="PF00072">
    <property type="entry name" value="Response_reg"/>
    <property type="match status" value="1"/>
</dbReference>
<organism evidence="5 6">
    <name type="scientific">Ramlibacter lithotrophicus</name>
    <dbReference type="NCBI Taxonomy" id="2606681"/>
    <lineage>
        <taxon>Bacteria</taxon>
        <taxon>Pseudomonadati</taxon>
        <taxon>Pseudomonadota</taxon>
        <taxon>Betaproteobacteria</taxon>
        <taxon>Burkholderiales</taxon>
        <taxon>Comamonadaceae</taxon>
        <taxon>Ramlibacter</taxon>
    </lineage>
</organism>
<proteinExistence type="predicted"/>
<feature type="compositionally biased region" description="Pro residues" evidence="3">
    <location>
        <begin position="40"/>
        <end position="55"/>
    </location>
</feature>
<dbReference type="GO" id="GO:0000160">
    <property type="term" value="P:phosphorelay signal transduction system"/>
    <property type="evidence" value="ECO:0007669"/>
    <property type="project" value="InterPro"/>
</dbReference>
<dbReference type="AlphaFoldDB" id="A0A7X6DFT2"/>
<protein>
    <submittedName>
        <fullName evidence="5">Response regulator</fullName>
    </submittedName>
</protein>
<name>A0A7X6DFT2_9BURK</name>
<dbReference type="InterPro" id="IPR011006">
    <property type="entry name" value="CheY-like_superfamily"/>
</dbReference>
<comment type="caution">
    <text evidence="5">The sequence shown here is derived from an EMBL/GenBank/DDBJ whole genome shotgun (WGS) entry which is preliminary data.</text>
</comment>
<dbReference type="PANTHER" id="PTHR45339:SF5">
    <property type="entry name" value="HISTIDINE KINASE"/>
    <property type="match status" value="1"/>
</dbReference>
<evidence type="ECO:0000313" key="5">
    <source>
        <dbReference type="EMBL" id="NKE66374.1"/>
    </source>
</evidence>
<dbReference type="SMART" id="SM00448">
    <property type="entry name" value="REC"/>
    <property type="match status" value="1"/>
</dbReference>
<reference evidence="5 6" key="1">
    <citation type="journal article" date="2020" name="Nature">
        <title>Bacterial chemolithoautotrophy via manganese oxidation.</title>
        <authorList>
            <person name="Yu H."/>
            <person name="Leadbetter J.R."/>
        </authorList>
    </citation>
    <scope>NUCLEOTIDE SEQUENCE [LARGE SCALE GENOMIC DNA]</scope>
    <source>
        <strain evidence="5 6">RBP-1</strain>
    </source>
</reference>
<dbReference type="SUPFAM" id="SSF52172">
    <property type="entry name" value="CheY-like"/>
    <property type="match status" value="1"/>
</dbReference>
<feature type="domain" description="Response regulatory" evidence="4">
    <location>
        <begin position="188"/>
        <end position="305"/>
    </location>
</feature>
<feature type="modified residue" description="4-aspartylphosphate" evidence="2">
    <location>
        <position position="237"/>
    </location>
</feature>
<evidence type="ECO:0000256" key="2">
    <source>
        <dbReference type="PROSITE-ProRule" id="PRU00169"/>
    </source>
</evidence>
<sequence>MSTTETKPAVAFAASSLPPVSPQMPPADMLLGGAMFEPAPARPAPQPASPQPAGEPAPVLRLAVKGLKPIERQLLEGLVKVSQRRSPRLAILDAQAARDADVIVVDARDPAAVAWAQQRPWLAQRAVIWIDGAQAGPGHTLLRRPVQWPILPMVLARALERGPGTAATATPAAPQAARPTAAPSRTARILVVDDSLAVRVHLRSLLEARGYQIAEADSVAAAMARIEEGRFDCVLMDVLMPQVDGYEGCHRIKARLRGADALPVVMLTSKGSPFDRIRGKMAGCDAYLTKPVDPQHLGEVLAQQVGAGTARTAPAVPVRRIDPNAAR</sequence>
<gene>
    <name evidence="5" type="ORF">RAMLITH_11130</name>
</gene>
<dbReference type="PANTHER" id="PTHR45339">
    <property type="entry name" value="HYBRID SIGNAL TRANSDUCTION HISTIDINE KINASE J"/>
    <property type="match status" value="1"/>
</dbReference>
<dbReference type="Gene3D" id="3.40.50.2300">
    <property type="match status" value="1"/>
</dbReference>
<accession>A0A7X6DFT2</accession>
<evidence type="ECO:0000256" key="3">
    <source>
        <dbReference type="SAM" id="MobiDB-lite"/>
    </source>
</evidence>
<dbReference type="EMBL" id="VTOX01000003">
    <property type="protein sequence ID" value="NKE66374.1"/>
    <property type="molecule type" value="Genomic_DNA"/>
</dbReference>
<evidence type="ECO:0000259" key="4">
    <source>
        <dbReference type="PROSITE" id="PS50110"/>
    </source>
</evidence>
<dbReference type="RefSeq" id="WP_168107484.1">
    <property type="nucleotide sequence ID" value="NZ_VTOX01000003.1"/>
</dbReference>
<dbReference type="PROSITE" id="PS50110">
    <property type="entry name" value="RESPONSE_REGULATORY"/>
    <property type="match status" value="1"/>
</dbReference>
<dbReference type="InterPro" id="IPR001789">
    <property type="entry name" value="Sig_transdc_resp-reg_receiver"/>
</dbReference>
<evidence type="ECO:0000313" key="6">
    <source>
        <dbReference type="Proteomes" id="UP000521868"/>
    </source>
</evidence>
<keyword evidence="6" id="KW-1185">Reference proteome</keyword>
<feature type="region of interest" description="Disordered" evidence="3">
    <location>
        <begin position="22"/>
        <end position="56"/>
    </location>
</feature>
<dbReference type="CDD" id="cd17546">
    <property type="entry name" value="REC_hyHK_CKI1_RcsC-like"/>
    <property type="match status" value="1"/>
</dbReference>